<dbReference type="Proteomes" id="UP000219788">
    <property type="component" value="Unassembled WGS sequence"/>
</dbReference>
<dbReference type="InterPro" id="IPR010413">
    <property type="entry name" value="HutX-like"/>
</dbReference>
<dbReference type="SUPFAM" id="SSF144064">
    <property type="entry name" value="Heme iron utilization protein-like"/>
    <property type="match status" value="1"/>
</dbReference>
<dbReference type="EMBL" id="PDDV01000013">
    <property type="protein sequence ID" value="PEH72783.1"/>
    <property type="molecule type" value="Genomic_DNA"/>
</dbReference>
<dbReference type="NCBIfam" id="TIGR04108">
    <property type="entry name" value="HutX"/>
    <property type="match status" value="1"/>
</dbReference>
<protein>
    <submittedName>
        <fullName evidence="1">Heme utilization cystosolic carrier protein HutX</fullName>
    </submittedName>
</protein>
<name>A0A2A7U3G1_EDWTA</name>
<dbReference type="AlphaFoldDB" id="A0A2A7U3G1"/>
<sequence length="176" mass="19572">MHPENNSHYAELDAFLATAPTITVEEIAQRFALPCLAVLRRLPQVTLCDGGAFDQVWQTLTEWGDVTTLINNRDLILEFHGPLPAGAHRHGFFNLKGSGGLSGHIRAERCHHIALVERPFMGMATASVWFLNPEGQAMLKVFVGRDEQRRLRAEPLAQFRALAQRLATPARAEVTP</sequence>
<evidence type="ECO:0000313" key="2">
    <source>
        <dbReference type="Proteomes" id="UP000219788"/>
    </source>
</evidence>
<dbReference type="PIRSF" id="PIRSF030840">
    <property type="entry name" value="DUF1008"/>
    <property type="match status" value="1"/>
</dbReference>
<organism evidence="1 2">
    <name type="scientific">Edwardsiella tarda</name>
    <dbReference type="NCBI Taxonomy" id="636"/>
    <lineage>
        <taxon>Bacteria</taxon>
        <taxon>Pseudomonadati</taxon>
        <taxon>Pseudomonadota</taxon>
        <taxon>Gammaproteobacteria</taxon>
        <taxon>Enterobacterales</taxon>
        <taxon>Hafniaceae</taxon>
        <taxon>Edwardsiella</taxon>
    </lineage>
</organism>
<proteinExistence type="predicted"/>
<dbReference type="STRING" id="636.AAW15_08460"/>
<gene>
    <name evidence="1" type="primary">hutX</name>
    <name evidence="1" type="ORF">CRM76_12995</name>
</gene>
<dbReference type="OrthoDB" id="8781266at2"/>
<dbReference type="InterPro" id="IPR053733">
    <property type="entry name" value="Heme_Transport_Util_sf"/>
</dbReference>
<dbReference type="RefSeq" id="WP_098143235.1">
    <property type="nucleotide sequence ID" value="NZ_PDDV01000013.1"/>
</dbReference>
<accession>A0A2A7U3G1</accession>
<dbReference type="Gene3D" id="3.40.1570.10">
    <property type="entry name" value="HemS/ChuS/ChuX like domains"/>
    <property type="match status" value="1"/>
</dbReference>
<evidence type="ECO:0000313" key="1">
    <source>
        <dbReference type="EMBL" id="PEH72783.1"/>
    </source>
</evidence>
<dbReference type="CDD" id="cd16829">
    <property type="entry name" value="ChuX_HutX-like"/>
    <property type="match status" value="1"/>
</dbReference>
<dbReference type="Pfam" id="PF06228">
    <property type="entry name" value="ChuX_HutX"/>
    <property type="match status" value="1"/>
</dbReference>
<reference evidence="2" key="1">
    <citation type="submission" date="2017-09" db="EMBL/GenBank/DDBJ databases">
        <title>FDA dAtabase for Regulatory Grade micrObial Sequences (FDA-ARGOS): Supporting development and validation of Infectious Disease Dx tests.</title>
        <authorList>
            <person name="Goldberg B."/>
            <person name="Campos J."/>
            <person name="Tallon L."/>
            <person name="Sadzewicz L."/>
            <person name="Ott S."/>
            <person name="Zhao X."/>
            <person name="Nagaraj S."/>
            <person name="Vavikolanu K."/>
            <person name="Aluvathingal J."/>
            <person name="Nadendla S."/>
            <person name="Geyer C."/>
            <person name="Sichtig H."/>
        </authorList>
    </citation>
    <scope>NUCLEOTIDE SEQUENCE [LARGE SCALE GENOMIC DNA]</scope>
    <source>
        <strain evidence="2">FDAARGOS_370</strain>
    </source>
</reference>
<comment type="caution">
    <text evidence="1">The sequence shown here is derived from an EMBL/GenBank/DDBJ whole genome shotgun (WGS) entry which is preliminary data.</text>
</comment>